<protein>
    <submittedName>
        <fullName evidence="2">Uncharacterized protein</fullName>
    </submittedName>
</protein>
<sequence>MSSLLDEVDQEIEARRKANEVNNQDVMANGTAVKPQEEDQSSVKVLGMETTASCEGGKRWSRPDSPVLPTTPPQASEPIEPPQEIYLEGSLPAQSHLLVADSATEAQKTSSEEDPAVVLAGKMTLSVISLDSSETQAVSVPKDAKEPETKVYGDLLEQLENELRILDSANIVTKLEVNQVDDLPNIKEKLSKTAEDLSEAGKDFLDKEVIENELQKTEINKSVIKEVVETGTTNLEEPVDGNEEALDENVEPLLGNVDPKVTIGLNSTQSKVEKLIELDKQGLQEEIITDIVIANKDDNEINLDNTEKSALKTSASEEEPIELGKRGLQEEIITDIGTTNKDNNEINLENTEKAALKTNVAEVQDERDAKATDVNITEQDKIDLEKNVDLLLLDEQLRSDTATNKSEQDSVENSLLENNVPSPKLEENDEVTERIRELMQKEGISLEKQNNEEITPLEKGGTLERQPDTELKVLRDDPVGAIQKQTVGVIEDSDIEDSIMAVIQGLTRPETEIITEKLSESEPEVADPSEKETIENASKPAKDNNITESVGENDAIQKTQDEKETFDRLNAAISDLSAELRSENSEVRDRFVPIEAPNDAEEEEDEEVEYEEYEESDNEEVDEEIRNVDRLGNLTDQVAVEQVNGDDQEQSKYASTSSATMAENEISDEENSQNENEDEDEEVEIEEIIEYITDDEEEEAQDDGVHPAERNNVNHLLPDRPLASQSVILLKRPNGAPGLNLIRAPGISVQKAVLSN</sequence>
<feature type="region of interest" description="Disordered" evidence="1">
    <location>
        <begin position="49"/>
        <end position="80"/>
    </location>
</feature>
<organism evidence="2 3">
    <name type="scientific">Molorchus minor</name>
    <dbReference type="NCBI Taxonomy" id="1323400"/>
    <lineage>
        <taxon>Eukaryota</taxon>
        <taxon>Metazoa</taxon>
        <taxon>Ecdysozoa</taxon>
        <taxon>Arthropoda</taxon>
        <taxon>Hexapoda</taxon>
        <taxon>Insecta</taxon>
        <taxon>Pterygota</taxon>
        <taxon>Neoptera</taxon>
        <taxon>Endopterygota</taxon>
        <taxon>Coleoptera</taxon>
        <taxon>Polyphaga</taxon>
        <taxon>Cucujiformia</taxon>
        <taxon>Chrysomeloidea</taxon>
        <taxon>Cerambycidae</taxon>
        <taxon>Lamiinae</taxon>
        <taxon>Monochamini</taxon>
        <taxon>Molorchus</taxon>
    </lineage>
</organism>
<accession>A0ABQ9J317</accession>
<dbReference type="Proteomes" id="UP001162164">
    <property type="component" value="Unassembled WGS sequence"/>
</dbReference>
<feature type="compositionally biased region" description="Polar residues" evidence="1">
    <location>
        <begin position="401"/>
        <end position="421"/>
    </location>
</feature>
<name>A0ABQ9J317_9CUCU</name>
<feature type="region of interest" description="Disordered" evidence="1">
    <location>
        <begin position="401"/>
        <end position="429"/>
    </location>
</feature>
<dbReference type="EMBL" id="JAPWTJ010001360">
    <property type="protein sequence ID" value="KAJ8972343.1"/>
    <property type="molecule type" value="Genomic_DNA"/>
</dbReference>
<feature type="compositionally biased region" description="Polar residues" evidence="1">
    <location>
        <begin position="651"/>
        <end position="661"/>
    </location>
</feature>
<gene>
    <name evidence="2" type="ORF">NQ317_008753</name>
</gene>
<feature type="compositionally biased region" description="Basic and acidic residues" evidence="1">
    <location>
        <begin position="581"/>
        <end position="592"/>
    </location>
</feature>
<feature type="compositionally biased region" description="Acidic residues" evidence="1">
    <location>
        <begin position="598"/>
        <end position="623"/>
    </location>
</feature>
<evidence type="ECO:0000256" key="1">
    <source>
        <dbReference type="SAM" id="MobiDB-lite"/>
    </source>
</evidence>
<feature type="region of interest" description="Disordered" evidence="1">
    <location>
        <begin position="581"/>
        <end position="718"/>
    </location>
</feature>
<evidence type="ECO:0000313" key="3">
    <source>
        <dbReference type="Proteomes" id="UP001162164"/>
    </source>
</evidence>
<comment type="caution">
    <text evidence="2">The sequence shown here is derived from an EMBL/GenBank/DDBJ whole genome shotgun (WGS) entry which is preliminary data.</text>
</comment>
<proteinExistence type="predicted"/>
<evidence type="ECO:0000313" key="2">
    <source>
        <dbReference type="EMBL" id="KAJ8972343.1"/>
    </source>
</evidence>
<reference evidence="2" key="1">
    <citation type="journal article" date="2023" name="Insect Mol. Biol.">
        <title>Genome sequencing provides insights into the evolution of gene families encoding plant cell wall-degrading enzymes in longhorned beetles.</title>
        <authorList>
            <person name="Shin N.R."/>
            <person name="Okamura Y."/>
            <person name="Kirsch R."/>
            <person name="Pauchet Y."/>
        </authorList>
    </citation>
    <scope>NUCLEOTIDE SEQUENCE</scope>
    <source>
        <strain evidence="2">MMC_N1</strain>
    </source>
</reference>
<keyword evidence="3" id="KW-1185">Reference proteome</keyword>
<feature type="region of interest" description="Disordered" evidence="1">
    <location>
        <begin position="518"/>
        <end position="563"/>
    </location>
</feature>
<feature type="compositionally biased region" description="Acidic residues" evidence="1">
    <location>
        <begin position="665"/>
        <end position="702"/>
    </location>
</feature>